<accession>A0ABT2GUM7</accession>
<comment type="caution">
    <text evidence="4">The sequence shown here is derived from an EMBL/GenBank/DDBJ whole genome shotgun (WGS) entry which is preliminary data.</text>
</comment>
<dbReference type="Pfam" id="PF10708">
    <property type="entry name" value="DUF2510"/>
    <property type="match status" value="1"/>
</dbReference>
<feature type="transmembrane region" description="Helical" evidence="2">
    <location>
        <begin position="110"/>
        <end position="131"/>
    </location>
</feature>
<dbReference type="RefSeq" id="WP_259507577.1">
    <property type="nucleotide sequence ID" value="NZ_JANLCM010000001.1"/>
</dbReference>
<reference evidence="4" key="1">
    <citation type="submission" date="2022-08" db="EMBL/GenBank/DDBJ databases">
        <authorList>
            <person name="Deng Y."/>
            <person name="Han X.-F."/>
            <person name="Zhang Y.-Q."/>
        </authorList>
    </citation>
    <scope>NUCLEOTIDE SEQUENCE</scope>
    <source>
        <strain evidence="4">CPCC 205763</strain>
    </source>
</reference>
<dbReference type="EMBL" id="JANLCM010000001">
    <property type="protein sequence ID" value="MCS5718591.1"/>
    <property type="molecule type" value="Genomic_DNA"/>
</dbReference>
<keyword evidence="2" id="KW-0472">Membrane</keyword>
<feature type="compositionally biased region" description="Pro residues" evidence="1">
    <location>
        <begin position="1"/>
        <end position="11"/>
    </location>
</feature>
<feature type="domain" description="DUF2510" evidence="3">
    <location>
        <begin position="10"/>
        <end position="42"/>
    </location>
</feature>
<dbReference type="Proteomes" id="UP001165584">
    <property type="component" value="Unassembled WGS sequence"/>
</dbReference>
<evidence type="ECO:0000313" key="5">
    <source>
        <dbReference type="Proteomes" id="UP001165584"/>
    </source>
</evidence>
<evidence type="ECO:0000259" key="3">
    <source>
        <dbReference type="Pfam" id="PF10708"/>
    </source>
</evidence>
<feature type="transmembrane region" description="Helical" evidence="2">
    <location>
        <begin position="81"/>
        <end position="98"/>
    </location>
</feature>
<feature type="region of interest" description="Disordered" evidence="1">
    <location>
        <begin position="1"/>
        <end position="28"/>
    </location>
</feature>
<keyword evidence="2" id="KW-1133">Transmembrane helix</keyword>
<evidence type="ECO:0000313" key="4">
    <source>
        <dbReference type="EMBL" id="MCS5718591.1"/>
    </source>
</evidence>
<keyword evidence="5" id="KW-1185">Reference proteome</keyword>
<evidence type="ECO:0000256" key="1">
    <source>
        <dbReference type="SAM" id="MobiDB-lite"/>
    </source>
</evidence>
<dbReference type="InterPro" id="IPR018929">
    <property type="entry name" value="DUF2510"/>
</dbReference>
<organism evidence="4 5">
    <name type="scientific">Herbiconiux aconitum</name>
    <dbReference type="NCBI Taxonomy" id="2970913"/>
    <lineage>
        <taxon>Bacteria</taxon>
        <taxon>Bacillati</taxon>
        <taxon>Actinomycetota</taxon>
        <taxon>Actinomycetes</taxon>
        <taxon>Micrococcales</taxon>
        <taxon>Microbacteriaceae</taxon>
        <taxon>Herbiconiux</taxon>
    </lineage>
</organism>
<evidence type="ECO:0000256" key="2">
    <source>
        <dbReference type="SAM" id="Phobius"/>
    </source>
</evidence>
<feature type="compositionally biased region" description="Pro residues" evidence="1">
    <location>
        <begin position="151"/>
        <end position="177"/>
    </location>
</feature>
<gene>
    <name evidence="4" type="ORF">N1027_10645</name>
</gene>
<name>A0ABT2GUM7_9MICO</name>
<proteinExistence type="predicted"/>
<protein>
    <submittedName>
        <fullName evidence="4">DUF2510 domain-containing protein</fullName>
    </submittedName>
</protein>
<sequence>MSHAAPPPPAGWYPDTDQPGNERYWDGTQWTDTRRPVLTAPPPYVPAAPPVKAPGQGLATAALVLGIIGAVFAFIPGVTGLAIVLGLLAAILGGVALMRKTPGRQRAAIGSILGGAAFIVAIVMTIVYGVIGAGAINAAVTSETSQTAPAEPAPTPTEAPEPTSTPTPTPTPTPEPIPEPVAAPFDPAQYLEAADRDYALLVKTPDDHVGDKIVSYGEIIQFDSATGPCQFRASTSGTQKEYSYEYDQNTLIYAGDSETSCPLLDATVQGDIVKMYVTVMGSYSYDTQIGGNTTVPLFQVDGLELLPPTEY</sequence>
<keyword evidence="2" id="KW-0812">Transmembrane</keyword>
<feature type="region of interest" description="Disordered" evidence="1">
    <location>
        <begin position="145"/>
        <end position="177"/>
    </location>
</feature>